<dbReference type="InterPro" id="IPR058205">
    <property type="entry name" value="D-LDH-like"/>
</dbReference>
<dbReference type="PROSITE" id="PS00670">
    <property type="entry name" value="D_2_HYDROXYACID_DH_2"/>
    <property type="match status" value="1"/>
</dbReference>
<dbReference type="SUPFAM" id="SSF51735">
    <property type="entry name" value="NAD(P)-binding Rossmann-fold domains"/>
    <property type="match status" value="1"/>
</dbReference>
<comment type="caution">
    <text evidence="7">The sequence shown here is derived from an EMBL/GenBank/DDBJ whole genome shotgun (WGS) entry which is preliminary data.</text>
</comment>
<organism evidence="7 8">
    <name type="scientific">Candidatus Enterococcus testudinis</name>
    <dbReference type="NCBI Taxonomy" id="1834191"/>
    <lineage>
        <taxon>Bacteria</taxon>
        <taxon>Bacillati</taxon>
        <taxon>Bacillota</taxon>
        <taxon>Bacilli</taxon>
        <taxon>Lactobacillales</taxon>
        <taxon>Enterococcaceae</taxon>
        <taxon>Enterococcus</taxon>
    </lineage>
</organism>
<feature type="domain" description="D-isomer specific 2-hydroxyacid dehydrogenase catalytic" evidence="5">
    <location>
        <begin position="4"/>
        <end position="319"/>
    </location>
</feature>
<dbReference type="PANTHER" id="PTHR43026:SF1">
    <property type="entry name" value="2-HYDROXYACID DEHYDROGENASE HOMOLOG 1-RELATED"/>
    <property type="match status" value="1"/>
</dbReference>
<dbReference type="SUPFAM" id="SSF52283">
    <property type="entry name" value="Formate/glycerate dehydrogenase catalytic domain-like"/>
    <property type="match status" value="1"/>
</dbReference>
<keyword evidence="3" id="KW-0520">NAD</keyword>
<dbReference type="InterPro" id="IPR006140">
    <property type="entry name" value="D-isomer_DH_NAD-bd"/>
</dbReference>
<reference evidence="7 8" key="1">
    <citation type="submission" date="2017-05" db="EMBL/GenBank/DDBJ databases">
        <title>The Genome Sequence of Enterococcus sp. 8G7_MSG3316.</title>
        <authorList>
            <consortium name="The Broad Institute Genomics Platform"/>
            <consortium name="The Broad Institute Genomic Center for Infectious Diseases"/>
            <person name="Earl A."/>
            <person name="Manson A."/>
            <person name="Schwartman J."/>
            <person name="Gilmore M."/>
            <person name="Abouelleil A."/>
            <person name="Cao P."/>
            <person name="Chapman S."/>
            <person name="Cusick C."/>
            <person name="Shea T."/>
            <person name="Young S."/>
            <person name="Neafsey D."/>
            <person name="Nusbaum C."/>
            <person name="Birren B."/>
        </authorList>
    </citation>
    <scope>NUCLEOTIDE SEQUENCE [LARGE SCALE GENOMIC DNA]</scope>
    <source>
        <strain evidence="7 8">8G7_MSG3316</strain>
    </source>
</reference>
<dbReference type="GO" id="GO:0051287">
    <property type="term" value="F:NAD binding"/>
    <property type="evidence" value="ECO:0007669"/>
    <property type="project" value="InterPro"/>
</dbReference>
<sequence length="323" mass="35311">MQLIYYGVSEEEIPYIERWGFIHKTAVTIVSEGLDHDNIHLASGHDGICLYPSVAMRQDESLYQQLHEMGMQQLSIKSTGVDGVNFAWAEKYQLTVTNVPSYSPTSVGHFAVMSILMALRRIPSMVKGNLDRRSVIGRELQDVTVGILGTGRIGAVVAEAIHQMGGHVIATSRSENARLKGIVDYVSFETLVASSDVLSIHVPLTQASEKLFSAAVFAQMKPDSWLVNTARGGIVDTDALIFALANGKLGGAVLDALANEERYFAVGWDRNPYYQQLNQLPNVLLTPHIAYYTHLAVQEIAETALNNARDILLAGQSANTIAL</sequence>
<dbReference type="AlphaFoldDB" id="A0A242AA44"/>
<keyword evidence="2 4" id="KW-0560">Oxidoreductase</keyword>
<evidence type="ECO:0000256" key="2">
    <source>
        <dbReference type="ARBA" id="ARBA00023002"/>
    </source>
</evidence>
<evidence type="ECO:0000259" key="5">
    <source>
        <dbReference type="Pfam" id="PF00389"/>
    </source>
</evidence>
<dbReference type="Pfam" id="PF00389">
    <property type="entry name" value="2-Hacid_dh"/>
    <property type="match status" value="1"/>
</dbReference>
<dbReference type="GO" id="GO:0008720">
    <property type="term" value="F:D-lactate dehydrogenase (NAD+) activity"/>
    <property type="evidence" value="ECO:0007669"/>
    <property type="project" value="TreeGrafter"/>
</dbReference>
<protein>
    <recommendedName>
        <fullName evidence="9">D-lactate dehydrogenase</fullName>
    </recommendedName>
</protein>
<keyword evidence="8" id="KW-1185">Reference proteome</keyword>
<comment type="similarity">
    <text evidence="1 4">Belongs to the D-isomer specific 2-hydroxyacid dehydrogenase family.</text>
</comment>
<dbReference type="OrthoDB" id="9805416at2"/>
<dbReference type="InterPro" id="IPR029753">
    <property type="entry name" value="D-isomer_DH_CS"/>
</dbReference>
<evidence type="ECO:0000256" key="3">
    <source>
        <dbReference type="ARBA" id="ARBA00023027"/>
    </source>
</evidence>
<proteinExistence type="inferred from homology"/>
<dbReference type="EMBL" id="NGKU01000001">
    <property type="protein sequence ID" value="OTN77483.1"/>
    <property type="molecule type" value="Genomic_DNA"/>
</dbReference>
<feature type="domain" description="D-isomer specific 2-hydroxyacid dehydrogenase NAD-binding" evidence="6">
    <location>
        <begin position="115"/>
        <end position="290"/>
    </location>
</feature>
<dbReference type="Proteomes" id="UP000195043">
    <property type="component" value="Unassembled WGS sequence"/>
</dbReference>
<evidence type="ECO:0008006" key="9">
    <source>
        <dbReference type="Google" id="ProtNLM"/>
    </source>
</evidence>
<dbReference type="RefSeq" id="WP_086275504.1">
    <property type="nucleotide sequence ID" value="NZ_NGKU01000001.1"/>
</dbReference>
<dbReference type="Pfam" id="PF02826">
    <property type="entry name" value="2-Hacid_dh_C"/>
    <property type="match status" value="1"/>
</dbReference>
<evidence type="ECO:0000256" key="1">
    <source>
        <dbReference type="ARBA" id="ARBA00005854"/>
    </source>
</evidence>
<dbReference type="PANTHER" id="PTHR43026">
    <property type="entry name" value="2-HYDROXYACID DEHYDROGENASE HOMOLOG 1-RELATED"/>
    <property type="match status" value="1"/>
</dbReference>
<dbReference type="Gene3D" id="3.40.50.720">
    <property type="entry name" value="NAD(P)-binding Rossmann-like Domain"/>
    <property type="match status" value="2"/>
</dbReference>
<accession>A0A242AA44</accession>
<dbReference type="STRING" id="1834191.A5886_002583"/>
<evidence type="ECO:0000256" key="4">
    <source>
        <dbReference type="RuleBase" id="RU003719"/>
    </source>
</evidence>
<gene>
    <name evidence="7" type="ORF">A5886_002583</name>
</gene>
<evidence type="ECO:0000313" key="7">
    <source>
        <dbReference type="EMBL" id="OTN77483.1"/>
    </source>
</evidence>
<name>A0A242AA44_9ENTE</name>
<evidence type="ECO:0000259" key="6">
    <source>
        <dbReference type="Pfam" id="PF02826"/>
    </source>
</evidence>
<dbReference type="PROSITE" id="PS00671">
    <property type="entry name" value="D_2_HYDROXYACID_DH_3"/>
    <property type="match status" value="1"/>
</dbReference>
<dbReference type="InterPro" id="IPR036291">
    <property type="entry name" value="NAD(P)-bd_dom_sf"/>
</dbReference>
<evidence type="ECO:0000313" key="8">
    <source>
        <dbReference type="Proteomes" id="UP000195043"/>
    </source>
</evidence>
<dbReference type="InterPro" id="IPR006139">
    <property type="entry name" value="D-isomer_2_OHA_DH_cat_dom"/>
</dbReference>